<evidence type="ECO:0000256" key="1">
    <source>
        <dbReference type="SAM" id="Phobius"/>
    </source>
</evidence>
<dbReference type="AlphaFoldDB" id="A0ABD2WRH8"/>
<accession>A0ABD2WRH8</accession>
<proteinExistence type="predicted"/>
<keyword evidence="3" id="KW-1185">Reference proteome</keyword>
<feature type="transmembrane region" description="Helical" evidence="1">
    <location>
        <begin position="108"/>
        <end position="129"/>
    </location>
</feature>
<evidence type="ECO:0000313" key="2">
    <source>
        <dbReference type="EMBL" id="KAL3395477.1"/>
    </source>
</evidence>
<feature type="transmembrane region" description="Helical" evidence="1">
    <location>
        <begin position="56"/>
        <end position="74"/>
    </location>
</feature>
<evidence type="ECO:0000313" key="3">
    <source>
        <dbReference type="Proteomes" id="UP001627154"/>
    </source>
</evidence>
<dbReference type="Proteomes" id="UP001627154">
    <property type="component" value="Unassembled WGS sequence"/>
</dbReference>
<keyword evidence="1" id="KW-0472">Membrane</keyword>
<gene>
    <name evidence="2" type="ORF">TKK_010312</name>
</gene>
<organism evidence="2 3">
    <name type="scientific">Trichogramma kaykai</name>
    <dbReference type="NCBI Taxonomy" id="54128"/>
    <lineage>
        <taxon>Eukaryota</taxon>
        <taxon>Metazoa</taxon>
        <taxon>Ecdysozoa</taxon>
        <taxon>Arthropoda</taxon>
        <taxon>Hexapoda</taxon>
        <taxon>Insecta</taxon>
        <taxon>Pterygota</taxon>
        <taxon>Neoptera</taxon>
        <taxon>Endopterygota</taxon>
        <taxon>Hymenoptera</taxon>
        <taxon>Apocrita</taxon>
        <taxon>Proctotrupomorpha</taxon>
        <taxon>Chalcidoidea</taxon>
        <taxon>Trichogrammatidae</taxon>
        <taxon>Trichogramma</taxon>
    </lineage>
</organism>
<reference evidence="2 3" key="1">
    <citation type="journal article" date="2024" name="bioRxiv">
        <title>A reference genome for Trichogramma kaykai: A tiny desert-dwelling parasitoid wasp with competing sex-ratio distorters.</title>
        <authorList>
            <person name="Culotta J."/>
            <person name="Lindsey A.R."/>
        </authorList>
    </citation>
    <scope>NUCLEOTIDE SEQUENCE [LARGE SCALE GENOMIC DNA]</scope>
    <source>
        <strain evidence="2 3">KSX58</strain>
    </source>
</reference>
<protein>
    <submittedName>
        <fullName evidence="2">Uncharacterized protein</fullName>
    </submittedName>
</protein>
<keyword evidence="1" id="KW-1133">Transmembrane helix</keyword>
<keyword evidence="1" id="KW-0812">Transmembrane</keyword>
<dbReference type="EMBL" id="JBJJXI010000080">
    <property type="protein sequence ID" value="KAL3395477.1"/>
    <property type="molecule type" value="Genomic_DNA"/>
</dbReference>
<name>A0ABD2WRH8_9HYME</name>
<feature type="transmembrane region" description="Helical" evidence="1">
    <location>
        <begin position="81"/>
        <end position="102"/>
    </location>
</feature>
<comment type="caution">
    <text evidence="2">The sequence shown here is derived from an EMBL/GenBank/DDBJ whole genome shotgun (WGS) entry which is preliminary data.</text>
</comment>
<sequence length="319" mass="36790">MISKQHAVKNEVRRLAQRVLLNKSSQKSRVLYGNAPAVGVHNSNNNNNNNTFRRKMPPAGAFFTPTLLLILIYTMNLHKHIYYVAVALLGCAQANSCSRYYVLPLSDLYLVVTVLVQMHSIISIHELLVTCRTYIYVPHLDLHETLYQAQQRSISPQQQRQRRRRWQQRRVFGTRRTRTIEKMCIAMTGRCSRTEKEIRNCTRIYIHFHRARSAVAGPALLLAFVSNSPLYLRADTEGVLERVYDSSEIYQSCLRDTRGALARHAQEKKKDDEERGNISFGAPEVGSCIRCIIYIEMMLLQRNSKTRLRLSRLGAMHAQ</sequence>